<comment type="caution">
    <text evidence="3">The sequence shown here is derived from an EMBL/GenBank/DDBJ whole genome shotgun (WGS) entry which is preliminary data.</text>
</comment>
<dbReference type="GO" id="GO:0005249">
    <property type="term" value="F:voltage-gated potassium channel activity"/>
    <property type="evidence" value="ECO:0007669"/>
    <property type="project" value="TreeGrafter"/>
</dbReference>
<evidence type="ECO:0000313" key="4">
    <source>
        <dbReference type="Proteomes" id="UP001168821"/>
    </source>
</evidence>
<feature type="transmembrane region" description="Helical" evidence="1">
    <location>
        <begin position="122"/>
        <end position="143"/>
    </location>
</feature>
<keyword evidence="1" id="KW-0472">Membrane</keyword>
<keyword evidence="4" id="KW-1185">Reference proteome</keyword>
<keyword evidence="1" id="KW-1133">Transmembrane helix</keyword>
<dbReference type="InterPro" id="IPR014710">
    <property type="entry name" value="RmlC-like_jellyroll"/>
</dbReference>
<dbReference type="Gene3D" id="1.10.287.70">
    <property type="match status" value="1"/>
</dbReference>
<feature type="transmembrane region" description="Helical" evidence="1">
    <location>
        <begin position="198"/>
        <end position="222"/>
    </location>
</feature>
<name>A0AA38I0I6_9CUCU</name>
<dbReference type="PANTHER" id="PTHR45689">
    <property type="entry name" value="I[[H]] CHANNEL, ISOFORM E"/>
    <property type="match status" value="1"/>
</dbReference>
<feature type="transmembrane region" description="Helical" evidence="1">
    <location>
        <begin position="306"/>
        <end position="330"/>
    </location>
</feature>
<protein>
    <recommendedName>
        <fullName evidence="2">Cyclic nucleotide-binding domain-containing protein</fullName>
    </recommendedName>
</protein>
<evidence type="ECO:0000256" key="1">
    <source>
        <dbReference type="SAM" id="Phobius"/>
    </source>
</evidence>
<dbReference type="Gene3D" id="2.60.120.10">
    <property type="entry name" value="Jelly Rolls"/>
    <property type="match status" value="1"/>
</dbReference>
<keyword evidence="1" id="KW-0812">Transmembrane</keyword>
<dbReference type="EMBL" id="JALNTZ010000007">
    <property type="protein sequence ID" value="KAJ3646969.1"/>
    <property type="molecule type" value="Genomic_DNA"/>
</dbReference>
<dbReference type="CDD" id="cd00038">
    <property type="entry name" value="CAP_ED"/>
    <property type="match status" value="1"/>
</dbReference>
<feature type="transmembrane region" description="Helical" evidence="1">
    <location>
        <begin position="270"/>
        <end position="294"/>
    </location>
</feature>
<evidence type="ECO:0000313" key="3">
    <source>
        <dbReference type="EMBL" id="KAJ3646969.1"/>
    </source>
</evidence>
<feature type="transmembrane region" description="Helical" evidence="1">
    <location>
        <begin position="95"/>
        <end position="116"/>
    </location>
</feature>
<organism evidence="3 4">
    <name type="scientific">Zophobas morio</name>
    <dbReference type="NCBI Taxonomy" id="2755281"/>
    <lineage>
        <taxon>Eukaryota</taxon>
        <taxon>Metazoa</taxon>
        <taxon>Ecdysozoa</taxon>
        <taxon>Arthropoda</taxon>
        <taxon>Hexapoda</taxon>
        <taxon>Insecta</taxon>
        <taxon>Pterygota</taxon>
        <taxon>Neoptera</taxon>
        <taxon>Endopterygota</taxon>
        <taxon>Coleoptera</taxon>
        <taxon>Polyphaga</taxon>
        <taxon>Cucujiformia</taxon>
        <taxon>Tenebrionidae</taxon>
        <taxon>Zophobas</taxon>
    </lineage>
</organism>
<accession>A0AA38I0I6</accession>
<dbReference type="InterPro" id="IPR000595">
    <property type="entry name" value="cNMP-bd_dom"/>
</dbReference>
<feature type="domain" description="Cyclic nucleotide-binding" evidence="2">
    <location>
        <begin position="408"/>
        <end position="524"/>
    </location>
</feature>
<dbReference type="Gene3D" id="1.10.287.630">
    <property type="entry name" value="Helix hairpin bin"/>
    <property type="match status" value="1"/>
</dbReference>
<dbReference type="PANTHER" id="PTHR45689:SF14">
    <property type="entry name" value="CYCLIC NUCLEOTIDE-GATED CATION CHANNEL SUBUNIT A-LIKE PROTEIN"/>
    <property type="match status" value="1"/>
</dbReference>
<dbReference type="GO" id="GO:0003254">
    <property type="term" value="P:regulation of membrane depolarization"/>
    <property type="evidence" value="ECO:0007669"/>
    <property type="project" value="TreeGrafter"/>
</dbReference>
<dbReference type="InterPro" id="IPR051413">
    <property type="entry name" value="K/Na_HCN_channel"/>
</dbReference>
<dbReference type="AlphaFoldDB" id="A0AA38I0I6"/>
<dbReference type="SUPFAM" id="SSF51206">
    <property type="entry name" value="cAMP-binding domain-like"/>
    <property type="match status" value="1"/>
</dbReference>
<dbReference type="PROSITE" id="PS50042">
    <property type="entry name" value="CNMP_BINDING_3"/>
    <property type="match status" value="1"/>
</dbReference>
<dbReference type="SMART" id="SM00100">
    <property type="entry name" value="cNMP"/>
    <property type="match status" value="1"/>
</dbReference>
<dbReference type="Proteomes" id="UP001168821">
    <property type="component" value="Unassembled WGS sequence"/>
</dbReference>
<dbReference type="GO" id="GO:0035725">
    <property type="term" value="P:sodium ion transmembrane transport"/>
    <property type="evidence" value="ECO:0007669"/>
    <property type="project" value="TreeGrafter"/>
</dbReference>
<evidence type="ECO:0000259" key="2">
    <source>
        <dbReference type="PROSITE" id="PS50042"/>
    </source>
</evidence>
<proteinExistence type="predicted"/>
<gene>
    <name evidence="3" type="ORF">Zmor_024524</name>
</gene>
<dbReference type="InterPro" id="IPR018490">
    <property type="entry name" value="cNMP-bd_dom_sf"/>
</dbReference>
<dbReference type="Pfam" id="PF00027">
    <property type="entry name" value="cNMP_binding"/>
    <property type="match status" value="1"/>
</dbReference>
<feature type="transmembrane region" description="Helical" evidence="1">
    <location>
        <begin position="164"/>
        <end position="192"/>
    </location>
</feature>
<dbReference type="SUPFAM" id="SSF81324">
    <property type="entry name" value="Voltage-gated potassium channels"/>
    <property type="match status" value="1"/>
</dbReference>
<sequence length="541" mass="63386">MASTLSVRTRNVRDHACELDCIKTVDTLMDYINSGYLVKFRRKFRCMCLVSETNPESKMFFKSTSQINEEQIRHLKKFYYMIHPFSEVRRIWEGVMINVYLLQMMLLVPLELIFVFKTPMIIYVPKFALDIVSYVDIVMNFYTGYVKRANQVVVLSRREVAKQYLLGSLYINGLFWVDVLSSIPFTIIMYIFDRHDLYFLKVFFFLKLFRIPTLSRFIYHYFLRRNFWTTTLRFVLLLIWFLIGIFWLCAFAVYLMHFTTDNLDLYNKDFFAATYLLVNACTTLVECVMLVGPDPMDLNTPWEKKALVIIFVILGIFVNLIILSQVLSFYQARNAAQNKHQELLQQIDQFSRYKEIPPDLRDKIVTYVDFNYHRKILKEADVLKTLPVFLREEVMLFKCQGIVERVDFFKTLPAKLLLQIVTKLKAEIHLKNEVIFQVGGVANCMYFISVGSVDIFSQNGMKVLTFGEGKHIGDVGVMANTRRTFTAMAASDCELLVLKKTDLMDILLPYPQLIDRLASMALKKYEKLVLMLQELSGGKRQ</sequence>
<dbReference type="GO" id="GO:0098855">
    <property type="term" value="C:HCN channel complex"/>
    <property type="evidence" value="ECO:0007669"/>
    <property type="project" value="TreeGrafter"/>
</dbReference>
<feature type="transmembrane region" description="Helical" evidence="1">
    <location>
        <begin position="234"/>
        <end position="258"/>
    </location>
</feature>
<reference evidence="3" key="1">
    <citation type="journal article" date="2023" name="G3 (Bethesda)">
        <title>Whole genome assemblies of Zophobas morio and Tenebrio molitor.</title>
        <authorList>
            <person name="Kaur S."/>
            <person name="Stinson S.A."/>
            <person name="diCenzo G.C."/>
        </authorList>
    </citation>
    <scope>NUCLEOTIDE SEQUENCE</scope>
    <source>
        <strain evidence="3">QUZm001</strain>
    </source>
</reference>